<dbReference type="AlphaFoldDB" id="A0A1M2V891"/>
<gene>
    <name evidence="2" type="ORF">TRAPUB_5511</name>
</gene>
<accession>A0A1M2V891</accession>
<organism evidence="2 3">
    <name type="scientific">Trametes pubescens</name>
    <name type="common">White-rot fungus</name>
    <dbReference type="NCBI Taxonomy" id="154538"/>
    <lineage>
        <taxon>Eukaryota</taxon>
        <taxon>Fungi</taxon>
        <taxon>Dikarya</taxon>
        <taxon>Basidiomycota</taxon>
        <taxon>Agaricomycotina</taxon>
        <taxon>Agaricomycetes</taxon>
        <taxon>Polyporales</taxon>
        <taxon>Polyporaceae</taxon>
        <taxon>Trametes</taxon>
    </lineage>
</organism>
<dbReference type="OrthoDB" id="10258955at2759"/>
<sequence length="247" mass="27053">MPADDGSRPGVNSAPSLRGASDGNSRKGPILPWLRALDGLNTHDEAYRLSASGGVTTALVLPGSANAIGGQGAVIKLRPPTDRSPTGMLLESPYETGNTTVYDPTSHFRFRQMKHACGENPGRVYSGTRMDTIWAFRQGYEKAWQIRDAQDAYCVKARNGQWSGLGEFPEDLQWEALVDVLRGRVKLIQNIAGKPPAAALFATHSRYKRESYRGSEFAPRILADAGIHVVMKSDHPVLDSRFLLFEV</sequence>
<evidence type="ECO:0000313" key="3">
    <source>
        <dbReference type="Proteomes" id="UP000184267"/>
    </source>
</evidence>
<protein>
    <submittedName>
        <fullName evidence="2">Uncharacterized protein</fullName>
    </submittedName>
</protein>
<evidence type="ECO:0000256" key="1">
    <source>
        <dbReference type="SAM" id="MobiDB-lite"/>
    </source>
</evidence>
<evidence type="ECO:0000313" key="2">
    <source>
        <dbReference type="EMBL" id="OJT03822.1"/>
    </source>
</evidence>
<name>A0A1M2V891_TRAPU</name>
<dbReference type="Gene3D" id="3.20.20.140">
    <property type="entry name" value="Metal-dependent hydrolases"/>
    <property type="match status" value="2"/>
</dbReference>
<feature type="region of interest" description="Disordered" evidence="1">
    <location>
        <begin position="1"/>
        <end position="25"/>
    </location>
</feature>
<proteinExistence type="predicted"/>
<comment type="caution">
    <text evidence="2">The sequence shown here is derived from an EMBL/GenBank/DDBJ whole genome shotgun (WGS) entry which is preliminary data.</text>
</comment>
<dbReference type="InterPro" id="IPR032466">
    <property type="entry name" value="Metal_Hydrolase"/>
</dbReference>
<dbReference type="Proteomes" id="UP000184267">
    <property type="component" value="Unassembled WGS sequence"/>
</dbReference>
<dbReference type="EMBL" id="MNAD01001596">
    <property type="protein sequence ID" value="OJT03822.1"/>
    <property type="molecule type" value="Genomic_DNA"/>
</dbReference>
<keyword evidence="3" id="KW-1185">Reference proteome</keyword>
<reference evidence="2 3" key="1">
    <citation type="submission" date="2016-10" db="EMBL/GenBank/DDBJ databases">
        <title>Genome sequence of the basidiomycete white-rot fungus Trametes pubescens.</title>
        <authorList>
            <person name="Makela M.R."/>
            <person name="Granchi Z."/>
            <person name="Peng M."/>
            <person name="De Vries R.P."/>
            <person name="Grigoriev I."/>
            <person name="Riley R."/>
            <person name="Hilden K."/>
        </authorList>
    </citation>
    <scope>NUCLEOTIDE SEQUENCE [LARGE SCALE GENOMIC DNA]</scope>
    <source>
        <strain evidence="2 3">FBCC735</strain>
    </source>
</reference>
<dbReference type="STRING" id="154538.A0A1M2V891"/>
<dbReference type="SUPFAM" id="SSF51556">
    <property type="entry name" value="Metallo-dependent hydrolases"/>
    <property type="match status" value="1"/>
</dbReference>